<evidence type="ECO:0000259" key="2">
    <source>
        <dbReference type="Pfam" id="PF13116"/>
    </source>
</evidence>
<sequence length="1303" mass="142552">MSILKFSRYAHLILAIGLLVTAMLLSAVRFWLLPRASEWREELRSTISAMIGETVQIKSLSAGMRGFRPEFTVRGFRIENAANDGPPLEFEHLGVGLDVMASLISGKPVVNRINLDGAKLRLSVNPDGVLAVKGLKPGDAPFWLFADGEVRLSDIDLEWNGGKDGQPMPLGRAQIRLRNSGARHTLDARVDLPGKLGKSVKLSAEVEGNPLLPTDWNARVYLEAKRLREGAFVESLPVRMRSGEVGIQAWAKWNGGTLREAVTRLDLDRPVFTWRGSDGADGMLNLDNLGGWLFWHKEDNGWRLDAKRLSLSHGGKTWPETDFAISIGNDSDNNLQILRAAVNYLRLDDAQALLGGGLPLLEAKLRDNLRAFSAKGEVRNARMVYQADGHFGFCGELEGLVYNPPEGWPRLGQLSGRLCGNDHHGSIQFNMAKPELNLPSLWQKPLVLDMFGGSFQWLRMDEVGIPIFQAPTEASRLLAASSWRIVGNQIGLAAPGLQATGGFSLDLPAGEGNSPIIDMDARLRDVDAARLRDYLPLAIMTPNASKWLGKVFDGGKLKSANILLRGQLADFPFPHGEGLFEAQIDSENMELDFNPEWPHLYDVRAKILFFGPSLFIDSDGGRIGNIPFHTIHAETADFIGDGWMSLNGNLDSELALSMKLLRQTPVRRIPERLSKAAEPSGNFHLDLNLLIPMTFGLGDVGVGGVLQLNNDTLALKGINLKVQEITGALGFTGDGMGGKQLAAKAMDQPILFDVDQHNGDILLDINGRADIFGLRKVFQGEYWKHAEGDFAYHLNLQIPESLDSSSKPLRIALSSDLAGLELKFPAPLVKPAVEKKDFNAVLAFQRGDSLSVSVAYGREGQARLMFSDNEALHLESGDLSWGKPQPPATGEPGLGLYLKTNRVDIGEWRMLLAEFGGESIQSVPRELDMEVGKLTWNGEDLGPFYMTGKREEEELHGEIDCYYGKGFYSASFPEFSHALLRLDFERLNLPKFSVAKEGQPQPTPPDPASLPALHIRANHLMRQDVDLGALELETDHWNAGVNIKHLRLVTDNHDLSLRGSWMRQDGSDETKLDGKLKISDLGNFLDLFGFSKDFYRTPTEAAFSLSWNGAPQQFSLAAAGGELRLKMGRGRSLQFEPGLGRALGMLNLNTLRRLLLLDFSDLFGKGLAYDSMEGVFKLGDGQARTKGFMIDAVAADILIIGQSGLVSHDLDETVSVIPHAAASIPLAGAIIGGAAVGAVIDMAHRLVGAEDVNLASTNYSVTGSWDNPQIKHLEGSMPLDMIDRAWSDFKTMSGMGKEGGGSE</sequence>
<dbReference type="PANTHER" id="PTHR38690">
    <property type="entry name" value="PROTEASE-RELATED"/>
    <property type="match status" value="1"/>
</dbReference>
<name>A0A2W4RKK8_9GAMM</name>
<feature type="domain" description="YhdP central" evidence="2">
    <location>
        <begin position="1"/>
        <end position="1270"/>
    </location>
</feature>
<gene>
    <name evidence="3" type="ORF">DM484_05210</name>
</gene>
<keyword evidence="1" id="KW-1133">Transmembrane helix</keyword>
<accession>A0A2W4RKK8</accession>
<evidence type="ECO:0000256" key="1">
    <source>
        <dbReference type="SAM" id="Phobius"/>
    </source>
</evidence>
<reference evidence="3 4" key="1">
    <citation type="journal article" date="2018" name="Aquat. Microb. Ecol.">
        <title>Gammaproteobacterial methanotrophs dominate.</title>
        <authorList>
            <person name="Rissanen A.J."/>
            <person name="Saarenheimo J."/>
            <person name="Tiirola M."/>
            <person name="Peura S."/>
            <person name="Aalto S.L."/>
            <person name="Karvinen A."/>
            <person name="Nykanen H."/>
        </authorList>
    </citation>
    <scope>NUCLEOTIDE SEQUENCE [LARGE SCALE GENOMIC DNA]</scope>
    <source>
        <strain evidence="3">AMbin10</strain>
    </source>
</reference>
<keyword evidence="1" id="KW-0472">Membrane</keyword>
<dbReference type="PANTHER" id="PTHR38690:SF1">
    <property type="entry name" value="PROTEASE"/>
    <property type="match status" value="1"/>
</dbReference>
<dbReference type="Proteomes" id="UP000249396">
    <property type="component" value="Unassembled WGS sequence"/>
</dbReference>
<dbReference type="NCBIfam" id="TIGR02099">
    <property type="entry name" value="YhdP family protein"/>
    <property type="match status" value="1"/>
</dbReference>
<evidence type="ECO:0000313" key="3">
    <source>
        <dbReference type="EMBL" id="PZN83126.1"/>
    </source>
</evidence>
<comment type="caution">
    <text evidence="3">The sequence shown here is derived from an EMBL/GenBank/DDBJ whole genome shotgun (WGS) entry which is preliminary data.</text>
</comment>
<keyword evidence="1" id="KW-0812">Transmembrane</keyword>
<dbReference type="InterPro" id="IPR025263">
    <property type="entry name" value="YhdP_central"/>
</dbReference>
<dbReference type="Pfam" id="PF13116">
    <property type="entry name" value="YhdP"/>
    <property type="match status" value="1"/>
</dbReference>
<protein>
    <submittedName>
        <fullName evidence="3">TIGR02099 family protein</fullName>
    </submittedName>
</protein>
<dbReference type="EMBL" id="QJPH01000193">
    <property type="protein sequence ID" value="PZN83126.1"/>
    <property type="molecule type" value="Genomic_DNA"/>
</dbReference>
<evidence type="ECO:0000313" key="4">
    <source>
        <dbReference type="Proteomes" id="UP000249396"/>
    </source>
</evidence>
<feature type="transmembrane region" description="Helical" evidence="1">
    <location>
        <begin position="12"/>
        <end position="32"/>
    </location>
</feature>
<organism evidence="3 4">
    <name type="scientific">Candidatus Methylumidiphilus alinenensis</name>
    <dbReference type="NCBI Taxonomy" id="2202197"/>
    <lineage>
        <taxon>Bacteria</taxon>
        <taxon>Pseudomonadati</taxon>
        <taxon>Pseudomonadota</taxon>
        <taxon>Gammaproteobacteria</taxon>
        <taxon>Methylococcales</taxon>
        <taxon>Candidatus Methylumidiphilus</taxon>
    </lineage>
</organism>
<dbReference type="InterPro" id="IPR011836">
    <property type="entry name" value="YhdP"/>
</dbReference>
<proteinExistence type="predicted"/>